<protein>
    <submittedName>
        <fullName evidence="1">Tricorn protease domain 2-containing protein</fullName>
    </submittedName>
</protein>
<keyword evidence="1" id="KW-0378">Hydrolase</keyword>
<dbReference type="AlphaFoldDB" id="A0A4S9LQ63"/>
<dbReference type="EMBL" id="QZBD01000069">
    <property type="protein sequence ID" value="THY31788.1"/>
    <property type="molecule type" value="Genomic_DNA"/>
</dbReference>
<gene>
    <name evidence="1" type="ORF">D6D01_02803</name>
</gene>
<evidence type="ECO:0000313" key="2">
    <source>
        <dbReference type="Proteomes" id="UP000306584"/>
    </source>
</evidence>
<reference evidence="1 2" key="1">
    <citation type="submission" date="2018-10" db="EMBL/GenBank/DDBJ databases">
        <title>Fifty Aureobasidium pullulans genomes reveal a recombining polyextremotolerant generalist.</title>
        <authorList>
            <person name="Gostincar C."/>
            <person name="Turk M."/>
            <person name="Zajc J."/>
            <person name="Gunde-Cimerman N."/>
        </authorList>
    </citation>
    <scope>NUCLEOTIDE SEQUENCE [LARGE SCALE GENOMIC DNA]</scope>
    <source>
        <strain evidence="1 2">EXF-6604</strain>
    </source>
</reference>
<dbReference type="GO" id="GO:0008233">
    <property type="term" value="F:peptidase activity"/>
    <property type="evidence" value="ECO:0007669"/>
    <property type="project" value="UniProtKB-KW"/>
</dbReference>
<dbReference type="SUPFAM" id="SSF82171">
    <property type="entry name" value="DPP6 N-terminal domain-like"/>
    <property type="match status" value="1"/>
</dbReference>
<keyword evidence="1" id="KW-0645">Protease</keyword>
<sequence>MMAAQLRHQYCAHVPGSVHKLLDPISLAVSCAHHTVTELAGIHLAIGPLLSGCYKIVTTVNQLHQSYKTDKWKALYHDSDMMELLGQLNDNITLLNTILNQRVSMSKQDKVMDMMANNERTLQNMPRARGSFRKYLQEANVPLDNEVASILTARTSSTALAAFDFDSIIMRTSVYKRCMARGSDNNELLVSLEHLAANPATVDPRSRLAIGSAQLQSAPQFDAGCDEDIGVSQSDSPSLGIQHLRAQDGSYSKHLCHDDKSQIYGVPVSSKLLLAAVTMQTIQVWNLSTGEKLADVPWPCRILPGKAACLAFSPDGETLAARKDESPNSRAGRSFSSISLLVAQTGKVIYTLHDEDHVEFDAIAFSSDNNVLAFSSRVYERRWDIDISGSIGECRKIG</sequence>
<proteinExistence type="predicted"/>
<comment type="caution">
    <text evidence="1">The sequence shown here is derived from an EMBL/GenBank/DDBJ whole genome shotgun (WGS) entry which is preliminary data.</text>
</comment>
<evidence type="ECO:0000313" key="1">
    <source>
        <dbReference type="EMBL" id="THY31788.1"/>
    </source>
</evidence>
<name>A0A4S9LQ63_AURPU</name>
<accession>A0A4S9LQ63</accession>
<dbReference type="Gene3D" id="2.130.10.10">
    <property type="entry name" value="YVTN repeat-like/Quinoprotein amine dehydrogenase"/>
    <property type="match status" value="1"/>
</dbReference>
<dbReference type="Proteomes" id="UP000306584">
    <property type="component" value="Unassembled WGS sequence"/>
</dbReference>
<organism evidence="1 2">
    <name type="scientific">Aureobasidium pullulans</name>
    <name type="common">Black yeast</name>
    <name type="synonym">Pullularia pullulans</name>
    <dbReference type="NCBI Taxonomy" id="5580"/>
    <lineage>
        <taxon>Eukaryota</taxon>
        <taxon>Fungi</taxon>
        <taxon>Dikarya</taxon>
        <taxon>Ascomycota</taxon>
        <taxon>Pezizomycotina</taxon>
        <taxon>Dothideomycetes</taxon>
        <taxon>Dothideomycetidae</taxon>
        <taxon>Dothideales</taxon>
        <taxon>Saccotheciaceae</taxon>
        <taxon>Aureobasidium</taxon>
    </lineage>
</organism>
<dbReference type="InterPro" id="IPR015943">
    <property type="entry name" value="WD40/YVTN_repeat-like_dom_sf"/>
</dbReference>
<dbReference type="GO" id="GO:0006508">
    <property type="term" value="P:proteolysis"/>
    <property type="evidence" value="ECO:0007669"/>
    <property type="project" value="UniProtKB-KW"/>
</dbReference>